<evidence type="ECO:0000256" key="1">
    <source>
        <dbReference type="ARBA" id="ARBA00004418"/>
    </source>
</evidence>
<proteinExistence type="inferred from homology"/>
<gene>
    <name evidence="7" type="primary">efeO</name>
    <name evidence="7" type="ORF">GNZ18_26910</name>
</gene>
<dbReference type="CDD" id="cd14656">
    <property type="entry name" value="Imelysin-like_EfeO"/>
    <property type="match status" value="1"/>
</dbReference>
<dbReference type="Pfam" id="PF13473">
    <property type="entry name" value="Cupredoxin_1"/>
    <property type="match status" value="1"/>
</dbReference>
<dbReference type="Gene3D" id="1.20.1420.20">
    <property type="entry name" value="M75 peptidase, HXXE motif"/>
    <property type="match status" value="1"/>
</dbReference>
<dbReference type="Proteomes" id="UP000432015">
    <property type="component" value="Unassembled WGS sequence"/>
</dbReference>
<dbReference type="InterPro" id="IPR038352">
    <property type="entry name" value="Imelysin_sf"/>
</dbReference>
<dbReference type="PANTHER" id="PTHR39192:SF1">
    <property type="entry name" value="IRON UPTAKE SYSTEM COMPONENT EFEO"/>
    <property type="match status" value="1"/>
</dbReference>
<evidence type="ECO:0000259" key="6">
    <source>
        <dbReference type="Pfam" id="PF13473"/>
    </source>
</evidence>
<feature type="signal peptide" evidence="4">
    <location>
        <begin position="1"/>
        <end position="36"/>
    </location>
</feature>
<dbReference type="InterPro" id="IPR018976">
    <property type="entry name" value="Imelysin-like"/>
</dbReference>
<reference evidence="7 8" key="1">
    <citation type="submission" date="2019-11" db="EMBL/GenBank/DDBJ databases">
        <authorList>
            <person name="Cao P."/>
        </authorList>
    </citation>
    <scope>NUCLEOTIDE SEQUENCE [LARGE SCALE GENOMIC DNA]</scope>
    <source>
        <strain evidence="7 8">NEAU-AAG5</strain>
    </source>
</reference>
<feature type="chain" id="PRO_5039722517" evidence="4">
    <location>
        <begin position="37"/>
        <end position="392"/>
    </location>
</feature>
<evidence type="ECO:0000256" key="2">
    <source>
        <dbReference type="ARBA" id="ARBA00005989"/>
    </source>
</evidence>
<dbReference type="InterPro" id="IPR008972">
    <property type="entry name" value="Cupredoxin"/>
</dbReference>
<feature type="domain" description="Imelysin-like" evidence="5">
    <location>
        <begin position="153"/>
        <end position="386"/>
    </location>
</feature>
<evidence type="ECO:0000256" key="4">
    <source>
        <dbReference type="SAM" id="SignalP"/>
    </source>
</evidence>
<name>A0A7K1L7C5_9ACTN</name>
<sequence length="392" mass="41778">MRPVPVRSAPVRRVPARRASALAIAGVAAVSMSLLSACGGDDGEAEATDSIAVTATDDSCEVAKKDLPAGKTTFKVSNKGSKVNEFEVLKPDGKILAERENIGPGTKVDFVVSLPAGTYKLLCSAGQTGKGPSQDITVSGQANGTGDQRLTKAAADYKTYVIAQVDDTIAKTRLFVDAVKKNDVDKAKELYAPSRVGWEAIEPVAEKFGDIDPKVDAREADLSPAEKKDWSGWHLLEKALWKDGSVKGKEEYGDRLLADLAVLKGRLPGLTLDPVNDMAAGAKELLDEVATGKVTGEEETFSHTDLVDFKANVDGARKVYELLKPVVQEKDAQLAKDLDDNFGAVETLLEKYEKGDGYVSYDKVGKDDRKKLADAVNALGEPLSKLAGAVAK</sequence>
<dbReference type="GO" id="GO:0042597">
    <property type="term" value="C:periplasmic space"/>
    <property type="evidence" value="ECO:0007669"/>
    <property type="project" value="UniProtKB-SubCell"/>
</dbReference>
<dbReference type="AlphaFoldDB" id="A0A7K1L7C5"/>
<dbReference type="NCBIfam" id="NF007697">
    <property type="entry name" value="PRK10378.1"/>
    <property type="match status" value="1"/>
</dbReference>
<dbReference type="NCBIfam" id="NF041757">
    <property type="entry name" value="EfeO"/>
    <property type="match status" value="1"/>
</dbReference>
<dbReference type="InterPro" id="IPR053377">
    <property type="entry name" value="Iron_uptake_EfeM/EfeO"/>
</dbReference>
<dbReference type="Gene3D" id="2.60.40.420">
    <property type="entry name" value="Cupredoxins - blue copper proteins"/>
    <property type="match status" value="1"/>
</dbReference>
<dbReference type="InterPro" id="IPR050894">
    <property type="entry name" value="EfeM/EfeO_iron_uptake"/>
</dbReference>
<evidence type="ECO:0000313" key="7">
    <source>
        <dbReference type="EMBL" id="MUN40203.1"/>
    </source>
</evidence>
<keyword evidence="8" id="KW-1185">Reference proteome</keyword>
<dbReference type="InterPro" id="IPR034981">
    <property type="entry name" value="Imelysin-like_EfeO/Algp7"/>
</dbReference>
<comment type="subcellular location">
    <subcellularLocation>
        <location evidence="1">Periplasm</location>
    </subcellularLocation>
</comment>
<dbReference type="InterPro" id="IPR028096">
    <property type="entry name" value="EfeO_Cupredoxin"/>
</dbReference>
<comment type="caution">
    <text evidence="7">The sequence shown here is derived from an EMBL/GenBank/DDBJ whole genome shotgun (WGS) entry which is preliminary data.</text>
</comment>
<evidence type="ECO:0000313" key="8">
    <source>
        <dbReference type="Proteomes" id="UP000432015"/>
    </source>
</evidence>
<protein>
    <submittedName>
        <fullName evidence="7">Iron uptake system protein EfeO</fullName>
    </submittedName>
</protein>
<dbReference type="EMBL" id="WOFH01000010">
    <property type="protein sequence ID" value="MUN40203.1"/>
    <property type="molecule type" value="Genomic_DNA"/>
</dbReference>
<dbReference type="PANTHER" id="PTHR39192">
    <property type="entry name" value="IRON UPTAKE SYSTEM COMPONENT EFEO"/>
    <property type="match status" value="1"/>
</dbReference>
<evidence type="ECO:0000256" key="3">
    <source>
        <dbReference type="ARBA" id="ARBA00022729"/>
    </source>
</evidence>
<evidence type="ECO:0000259" key="5">
    <source>
        <dbReference type="Pfam" id="PF09375"/>
    </source>
</evidence>
<accession>A0A7K1L7C5</accession>
<comment type="similarity">
    <text evidence="2">Belongs to the EfeM/EfeO family.</text>
</comment>
<keyword evidence="3 4" id="KW-0732">Signal</keyword>
<dbReference type="Pfam" id="PF09375">
    <property type="entry name" value="Peptidase_M75"/>
    <property type="match status" value="1"/>
</dbReference>
<organism evidence="7 8">
    <name type="scientific">Actinomadura litoris</name>
    <dbReference type="NCBI Taxonomy" id="2678616"/>
    <lineage>
        <taxon>Bacteria</taxon>
        <taxon>Bacillati</taxon>
        <taxon>Actinomycetota</taxon>
        <taxon>Actinomycetes</taxon>
        <taxon>Streptosporangiales</taxon>
        <taxon>Thermomonosporaceae</taxon>
        <taxon>Actinomadura</taxon>
    </lineage>
</organism>
<feature type="domain" description="EfeO-type cupredoxin-like" evidence="6">
    <location>
        <begin position="42"/>
        <end position="128"/>
    </location>
</feature>